<dbReference type="SUPFAM" id="SSF54637">
    <property type="entry name" value="Thioesterase/thiol ester dehydrase-isomerase"/>
    <property type="match status" value="1"/>
</dbReference>
<evidence type="ECO:0000313" key="4">
    <source>
        <dbReference type="Proteomes" id="UP000030645"/>
    </source>
</evidence>
<dbReference type="GO" id="GO:0009507">
    <property type="term" value="C:chloroplast"/>
    <property type="evidence" value="ECO:0007669"/>
    <property type="project" value="TreeGrafter"/>
</dbReference>
<name>W9RHM4_9ROSA</name>
<dbReference type="InterPro" id="IPR029069">
    <property type="entry name" value="HotDog_dom_sf"/>
</dbReference>
<evidence type="ECO:0000256" key="2">
    <source>
        <dbReference type="ARBA" id="ARBA00022801"/>
    </source>
</evidence>
<organism evidence="3 4">
    <name type="scientific">Morus notabilis</name>
    <dbReference type="NCBI Taxonomy" id="981085"/>
    <lineage>
        <taxon>Eukaryota</taxon>
        <taxon>Viridiplantae</taxon>
        <taxon>Streptophyta</taxon>
        <taxon>Embryophyta</taxon>
        <taxon>Tracheophyta</taxon>
        <taxon>Spermatophyta</taxon>
        <taxon>Magnoliopsida</taxon>
        <taxon>eudicotyledons</taxon>
        <taxon>Gunneridae</taxon>
        <taxon>Pentapetalae</taxon>
        <taxon>rosids</taxon>
        <taxon>fabids</taxon>
        <taxon>Rosales</taxon>
        <taxon>Moraceae</taxon>
        <taxon>Moreae</taxon>
        <taxon>Morus</taxon>
    </lineage>
</organism>
<dbReference type="STRING" id="981085.W9RHM4"/>
<dbReference type="Gene3D" id="3.10.129.10">
    <property type="entry name" value="Hotdog Thioesterase"/>
    <property type="match status" value="1"/>
</dbReference>
<dbReference type="EMBL" id="KE344760">
    <property type="protein sequence ID" value="EXB77510.1"/>
    <property type="molecule type" value="Genomic_DNA"/>
</dbReference>
<dbReference type="AlphaFoldDB" id="W9RHM4"/>
<evidence type="ECO:0008006" key="5">
    <source>
        <dbReference type="Google" id="ProtNLM"/>
    </source>
</evidence>
<dbReference type="PANTHER" id="PTHR31793">
    <property type="entry name" value="4-HYDROXYBENZOYL-COA THIOESTERASE FAMILY MEMBER"/>
    <property type="match status" value="1"/>
</dbReference>
<evidence type="ECO:0000256" key="1">
    <source>
        <dbReference type="ARBA" id="ARBA00005953"/>
    </source>
</evidence>
<evidence type="ECO:0000313" key="3">
    <source>
        <dbReference type="EMBL" id="EXB77510.1"/>
    </source>
</evidence>
<dbReference type="PANTHER" id="PTHR31793:SF27">
    <property type="entry name" value="NOVEL THIOESTERASE SUPERFAMILY DOMAIN AND SAPOSIN A-TYPE DOMAIN CONTAINING PROTEIN (0610012H03RIK)"/>
    <property type="match status" value="1"/>
</dbReference>
<keyword evidence="2" id="KW-0378">Hydrolase</keyword>
<reference evidence="4" key="1">
    <citation type="submission" date="2013-01" db="EMBL/GenBank/DDBJ databases">
        <title>Draft Genome Sequence of a Mulberry Tree, Morus notabilis C.K. Schneid.</title>
        <authorList>
            <person name="He N."/>
            <person name="Zhao S."/>
        </authorList>
    </citation>
    <scope>NUCLEOTIDE SEQUENCE</scope>
</reference>
<gene>
    <name evidence="3" type="ORF">L484_015435</name>
</gene>
<proteinExistence type="inferred from homology"/>
<keyword evidence="4" id="KW-1185">Reference proteome</keyword>
<comment type="similarity">
    <text evidence="1">Belongs to the 4-hydroxybenzoyl-CoA thioesterase family.</text>
</comment>
<dbReference type="GO" id="GO:0016297">
    <property type="term" value="F:fatty acyl-[ACP] hydrolase activity"/>
    <property type="evidence" value="ECO:0007669"/>
    <property type="project" value="TreeGrafter"/>
</dbReference>
<accession>W9RHM4</accession>
<protein>
    <recommendedName>
        <fullName evidence="5">Thioesterase domain-containing protein</fullName>
    </recommendedName>
</protein>
<dbReference type="InterPro" id="IPR050563">
    <property type="entry name" value="4-hydroxybenzoyl-CoA_TE"/>
</dbReference>
<dbReference type="Proteomes" id="UP000030645">
    <property type="component" value="Unassembled WGS sequence"/>
</dbReference>
<sequence>MLQSQAFSAAQTARAPIPASRIHPTWLNLHRPSTAAFTFPATRPVVPTNLRLFPNVRRCYASLSPLDIKAGKGMSEFHELELKVRDYELDQYGVVNNAVYASYCQHDSRISSTNWYQSFPRNDLLKASLTDWGFLQFEVQDSRFAGHEFSLKMSMMKFDIEKFDGKNDFNLWREKMMAHLGNLGLDEALKGE</sequence>